<reference evidence="1" key="1">
    <citation type="submission" date="2021-06" db="EMBL/GenBank/DDBJ databases">
        <title>Complete genome sequence of Nocardioides sp. G188.</title>
        <authorList>
            <person name="Im W.-T."/>
        </authorList>
    </citation>
    <scope>NUCLEOTIDE SEQUENCE</scope>
    <source>
        <strain evidence="1">G188</strain>
    </source>
</reference>
<dbReference type="Proteomes" id="UP000683575">
    <property type="component" value="Chromosome"/>
</dbReference>
<keyword evidence="2" id="KW-1185">Reference proteome</keyword>
<evidence type="ECO:0000313" key="1">
    <source>
        <dbReference type="EMBL" id="QWZ07270.1"/>
    </source>
</evidence>
<gene>
    <name evidence="1" type="ORF">KRR39_17625</name>
</gene>
<dbReference type="EMBL" id="CP077062">
    <property type="protein sequence ID" value="QWZ07270.1"/>
    <property type="molecule type" value="Genomic_DNA"/>
</dbReference>
<proteinExistence type="predicted"/>
<dbReference type="AlphaFoldDB" id="A0A975SWL7"/>
<sequence length="145" mass="15473">MTVPPLPRALAERPRDATYDVPVPFACGDDALGAPLKRRVLQCALSRVCGLCGRSLSWGVTFVGSPAEGEAGAFLFPPSHRECAEAALLLYPRLGVPVLGQDAPLAEWAVLVTGGFELVRPASRQGDMRVRFTANSVSERRTVAV</sequence>
<dbReference type="RefSeq" id="WP_216938781.1">
    <property type="nucleotide sequence ID" value="NZ_CP077062.1"/>
</dbReference>
<protein>
    <submittedName>
        <fullName evidence="1">Uncharacterized protein</fullName>
    </submittedName>
</protein>
<accession>A0A975SWL7</accession>
<evidence type="ECO:0000313" key="2">
    <source>
        <dbReference type="Proteomes" id="UP000683575"/>
    </source>
</evidence>
<name>A0A975SWL7_9ACTN</name>
<organism evidence="1 2">
    <name type="scientific">Nocardioides panacis</name>
    <dbReference type="NCBI Taxonomy" id="2849501"/>
    <lineage>
        <taxon>Bacteria</taxon>
        <taxon>Bacillati</taxon>
        <taxon>Actinomycetota</taxon>
        <taxon>Actinomycetes</taxon>
        <taxon>Propionibacteriales</taxon>
        <taxon>Nocardioidaceae</taxon>
        <taxon>Nocardioides</taxon>
    </lineage>
</organism>
<dbReference type="KEGG" id="nps:KRR39_17625"/>